<protein>
    <recommendedName>
        <fullName evidence="4">Large ribosomal subunit protein uL13</fullName>
    </recommendedName>
    <alternativeName>
        <fullName evidence="5">60S ribosomal protein L13a</fullName>
    </alternativeName>
</protein>
<evidence type="ECO:0000256" key="5">
    <source>
        <dbReference type="ARBA" id="ARBA00035367"/>
    </source>
</evidence>
<dbReference type="InterPro" id="IPR005822">
    <property type="entry name" value="Ribosomal_uL13"/>
</dbReference>
<accession>A0A1I8AMP2</accession>
<proteinExistence type="inferred from homology"/>
<evidence type="ECO:0000313" key="6">
    <source>
        <dbReference type="Proteomes" id="UP000095287"/>
    </source>
</evidence>
<dbReference type="AlphaFoldDB" id="A0A1I8AMP2"/>
<dbReference type="WBParaSite" id="L893_g7349.t1">
    <property type="protein sequence ID" value="L893_g7349.t1"/>
    <property type="gene ID" value="L893_g7349"/>
</dbReference>
<organism evidence="6 7">
    <name type="scientific">Steinernema glaseri</name>
    <dbReference type="NCBI Taxonomy" id="37863"/>
    <lineage>
        <taxon>Eukaryota</taxon>
        <taxon>Metazoa</taxon>
        <taxon>Ecdysozoa</taxon>
        <taxon>Nematoda</taxon>
        <taxon>Chromadorea</taxon>
        <taxon>Rhabditida</taxon>
        <taxon>Tylenchina</taxon>
        <taxon>Panagrolaimomorpha</taxon>
        <taxon>Strongyloidoidea</taxon>
        <taxon>Steinernematidae</taxon>
        <taxon>Steinernema</taxon>
    </lineage>
</organism>
<dbReference type="GO" id="GO:0006412">
    <property type="term" value="P:translation"/>
    <property type="evidence" value="ECO:0007669"/>
    <property type="project" value="InterPro"/>
</dbReference>
<evidence type="ECO:0000313" key="7">
    <source>
        <dbReference type="WBParaSite" id="L893_g7349.t1"/>
    </source>
</evidence>
<comment type="similarity">
    <text evidence="1">Belongs to the universal ribosomal protein uL13 family.</text>
</comment>
<evidence type="ECO:0000256" key="1">
    <source>
        <dbReference type="ARBA" id="ARBA00006227"/>
    </source>
</evidence>
<keyword evidence="3" id="KW-0687">Ribonucleoprotein</keyword>
<dbReference type="Pfam" id="PF00572">
    <property type="entry name" value="Ribosomal_L13"/>
    <property type="match status" value="1"/>
</dbReference>
<keyword evidence="6" id="KW-1185">Reference proteome</keyword>
<dbReference type="SUPFAM" id="SSF52161">
    <property type="entry name" value="Ribosomal protein L13"/>
    <property type="match status" value="1"/>
</dbReference>
<name>A0A1I8AMP2_9BILA</name>
<dbReference type="GO" id="GO:0017148">
    <property type="term" value="P:negative regulation of translation"/>
    <property type="evidence" value="ECO:0007669"/>
    <property type="project" value="TreeGrafter"/>
</dbReference>
<dbReference type="Proteomes" id="UP000095287">
    <property type="component" value="Unplaced"/>
</dbReference>
<dbReference type="FunFam" id="3.90.1180.10:FF:000002">
    <property type="entry name" value="60S ribosomal protein L16"/>
    <property type="match status" value="1"/>
</dbReference>
<dbReference type="InterPro" id="IPR005755">
    <property type="entry name" value="Ribosomal_uL13_euk/arc"/>
</dbReference>
<dbReference type="Gene3D" id="6.10.250.3250">
    <property type="match status" value="1"/>
</dbReference>
<dbReference type="GO" id="GO:0003729">
    <property type="term" value="F:mRNA binding"/>
    <property type="evidence" value="ECO:0007669"/>
    <property type="project" value="TreeGrafter"/>
</dbReference>
<dbReference type="GO" id="GO:0022625">
    <property type="term" value="C:cytosolic large ribosomal subunit"/>
    <property type="evidence" value="ECO:0007669"/>
    <property type="project" value="TreeGrafter"/>
</dbReference>
<evidence type="ECO:0000256" key="2">
    <source>
        <dbReference type="ARBA" id="ARBA00022980"/>
    </source>
</evidence>
<reference evidence="7" key="1">
    <citation type="submission" date="2016-11" db="UniProtKB">
        <authorList>
            <consortium name="WormBaseParasite"/>
        </authorList>
    </citation>
    <scope>IDENTIFICATION</scope>
</reference>
<dbReference type="CDD" id="cd00392">
    <property type="entry name" value="Ribosomal_L13"/>
    <property type="match status" value="1"/>
</dbReference>
<dbReference type="HAMAP" id="MF_01366">
    <property type="entry name" value="Ribosomal_uL13"/>
    <property type="match status" value="1"/>
</dbReference>
<evidence type="ECO:0000256" key="3">
    <source>
        <dbReference type="ARBA" id="ARBA00023274"/>
    </source>
</evidence>
<evidence type="ECO:0000256" key="4">
    <source>
        <dbReference type="ARBA" id="ARBA00035201"/>
    </source>
</evidence>
<dbReference type="FunFam" id="6.10.250.3250:FF:000001">
    <property type="entry name" value="60S ribosomal protein L13a"/>
    <property type="match status" value="1"/>
</dbReference>
<dbReference type="InterPro" id="IPR036899">
    <property type="entry name" value="Ribosomal_uL13_sf"/>
</dbReference>
<keyword evidence="2" id="KW-0689">Ribosomal protein</keyword>
<dbReference type="NCBIfam" id="TIGR01077">
    <property type="entry name" value="L13_A_E"/>
    <property type="match status" value="1"/>
</dbReference>
<dbReference type="PANTHER" id="PTHR11545">
    <property type="entry name" value="RIBOSOMAL PROTEIN L13"/>
    <property type="match status" value="1"/>
</dbReference>
<dbReference type="PANTHER" id="PTHR11545:SF3">
    <property type="entry name" value="LARGE RIBOSOMAL SUBUNIT PROTEIN UL13"/>
    <property type="match status" value="1"/>
</dbReference>
<sequence>MVSSKAIVIDAKDHLLGRLASNIAKQLLLGEKVVVVRCEGINISGNFHRSKLKYLAFMRKRCNVNPNHGAFHLRAPGKILRRTVRGMLPHKTPRGEAALHRLTCFEGVPPPFDKVQRMVVPNVVRHIALKPGRKFCSLGRLSHEVGWQYKGVVEKLEAKRKIKSASRFQQKKATLKLRADATKAVAAQIAPFQKIIESYGFN</sequence>
<dbReference type="Gene3D" id="3.90.1180.10">
    <property type="entry name" value="Ribosomal protein L13"/>
    <property type="match status" value="1"/>
</dbReference>
<dbReference type="GO" id="GO:0003735">
    <property type="term" value="F:structural constituent of ribosome"/>
    <property type="evidence" value="ECO:0007669"/>
    <property type="project" value="InterPro"/>
</dbReference>